<evidence type="ECO:0000313" key="2">
    <source>
        <dbReference type="EMBL" id="SVD00139.1"/>
    </source>
</evidence>
<gene>
    <name evidence="2" type="ORF">METZ01_LOCUS352993</name>
</gene>
<dbReference type="EMBL" id="UINC01123581">
    <property type="protein sequence ID" value="SVD00139.1"/>
    <property type="molecule type" value="Genomic_DNA"/>
</dbReference>
<reference evidence="2" key="1">
    <citation type="submission" date="2018-05" db="EMBL/GenBank/DDBJ databases">
        <authorList>
            <person name="Lanie J.A."/>
            <person name="Ng W.-L."/>
            <person name="Kazmierczak K.M."/>
            <person name="Andrzejewski T.M."/>
            <person name="Davidsen T.M."/>
            <person name="Wayne K.J."/>
            <person name="Tettelin H."/>
            <person name="Glass J.I."/>
            <person name="Rusch D."/>
            <person name="Podicherti R."/>
            <person name="Tsui H.-C.T."/>
            <person name="Winkler M.E."/>
        </authorList>
    </citation>
    <scope>NUCLEOTIDE SEQUENCE</scope>
</reference>
<organism evidence="2">
    <name type="scientific">marine metagenome</name>
    <dbReference type="NCBI Taxonomy" id="408172"/>
    <lineage>
        <taxon>unclassified sequences</taxon>
        <taxon>metagenomes</taxon>
        <taxon>ecological metagenomes</taxon>
    </lineage>
</organism>
<feature type="domain" description="Mycothiol-dependent maleylpyruvate isomerase metal-binding" evidence="1">
    <location>
        <begin position="14"/>
        <end position="53"/>
    </location>
</feature>
<dbReference type="SUPFAM" id="SSF109854">
    <property type="entry name" value="DinB/YfiT-like putative metalloenzymes"/>
    <property type="match status" value="1"/>
</dbReference>
<protein>
    <recommendedName>
        <fullName evidence="1">Mycothiol-dependent maleylpyruvate isomerase metal-binding domain-containing protein</fullName>
    </recommendedName>
</protein>
<dbReference type="InterPro" id="IPR024344">
    <property type="entry name" value="MDMPI_metal-binding"/>
</dbReference>
<accession>A0A382RR32</accession>
<dbReference type="InterPro" id="IPR034660">
    <property type="entry name" value="DinB/YfiT-like"/>
</dbReference>
<evidence type="ECO:0000259" key="1">
    <source>
        <dbReference type="Pfam" id="PF11716"/>
    </source>
</evidence>
<name>A0A382RR32_9ZZZZ</name>
<dbReference type="Pfam" id="PF11716">
    <property type="entry name" value="MDMPI_N"/>
    <property type="match status" value="1"/>
</dbReference>
<dbReference type="AlphaFoldDB" id="A0A382RR32"/>
<proteinExistence type="predicted"/>
<sequence>METPEPVIIHHLFRPLLVELLNVLRSLSEAQWAAPTPCPAWSVLQLALHLLDVDVG</sequence>
<dbReference type="GO" id="GO:0046872">
    <property type="term" value="F:metal ion binding"/>
    <property type="evidence" value="ECO:0007669"/>
    <property type="project" value="InterPro"/>
</dbReference>
<dbReference type="Gene3D" id="1.20.120.450">
    <property type="entry name" value="dinb family like domain"/>
    <property type="match status" value="1"/>
</dbReference>